<accession>A0A2P8HGE1</accession>
<feature type="non-terminal residue" evidence="1">
    <location>
        <position position="1"/>
    </location>
</feature>
<keyword evidence="2" id="KW-1185">Reference proteome</keyword>
<dbReference type="InterPro" id="IPR050708">
    <property type="entry name" value="T6SS_VgrG/RHS"/>
</dbReference>
<dbReference type="AlphaFoldDB" id="A0A2P8HGE1"/>
<dbReference type="InterPro" id="IPR022385">
    <property type="entry name" value="Rhs_assc_core"/>
</dbReference>
<dbReference type="RefSeq" id="WP_146151320.1">
    <property type="nucleotide sequence ID" value="NZ_PYAW01000004.1"/>
</dbReference>
<name>A0A2P8HGE1_CHINA</name>
<dbReference type="EMBL" id="PYAW01000004">
    <property type="protein sequence ID" value="PSL45299.1"/>
    <property type="molecule type" value="Genomic_DNA"/>
</dbReference>
<dbReference type="PANTHER" id="PTHR32305:SF15">
    <property type="entry name" value="PROTEIN RHSA-RELATED"/>
    <property type="match status" value="1"/>
</dbReference>
<sequence length="355" mass="38330">LGNIMATISDQQGAQNATLYSASDYAPFGMQMVGRKWNLAGVYRYGFNGKENDNEVKGEGNQQDYGMRIYDPRIGRFLSVDPLMKSYPMLTPYQFASNSPIAGIDRDGLEFEWFQKTWNKLKNSTYILSSGGNSAAGLGYGVNAGLRVGTAYDVIGKTQFLLTTAIGFWNQDLSDGSTNPTAVIGVEAGVDVSAQLVMKPTFGEAMNSLSMSSASFDGKISIGAGGGLSIGEDNIGVSGIFGVGVTFKSGNQTVVHTSISITDKEVKNKTTGAGEWTVGNILPMKDENGKTVGFMGELFEKSSKPDKLSIPKNTGIRVMSDPISVKTEDSKEVVVPLRNWKSFDYKVEEEKINDR</sequence>
<evidence type="ECO:0000313" key="2">
    <source>
        <dbReference type="Proteomes" id="UP000240971"/>
    </source>
</evidence>
<protein>
    <submittedName>
        <fullName evidence="1">RHS repeat-associated protein</fullName>
    </submittedName>
</protein>
<organism evidence="1 2">
    <name type="scientific">Chitinophaga niastensis</name>
    <dbReference type="NCBI Taxonomy" id="536980"/>
    <lineage>
        <taxon>Bacteria</taxon>
        <taxon>Pseudomonadati</taxon>
        <taxon>Bacteroidota</taxon>
        <taxon>Chitinophagia</taxon>
        <taxon>Chitinophagales</taxon>
        <taxon>Chitinophagaceae</taxon>
        <taxon>Chitinophaga</taxon>
    </lineage>
</organism>
<dbReference type="NCBIfam" id="TIGR03696">
    <property type="entry name" value="Rhs_assc_core"/>
    <property type="match status" value="1"/>
</dbReference>
<dbReference type="PANTHER" id="PTHR32305">
    <property type="match status" value="1"/>
</dbReference>
<comment type="caution">
    <text evidence="1">The sequence shown here is derived from an EMBL/GenBank/DDBJ whole genome shotgun (WGS) entry which is preliminary data.</text>
</comment>
<proteinExistence type="predicted"/>
<reference evidence="1 2" key="1">
    <citation type="submission" date="2018-03" db="EMBL/GenBank/DDBJ databases">
        <title>Genomic Encyclopedia of Archaeal and Bacterial Type Strains, Phase II (KMG-II): from individual species to whole genera.</title>
        <authorList>
            <person name="Goeker M."/>
        </authorList>
    </citation>
    <scope>NUCLEOTIDE SEQUENCE [LARGE SCALE GENOMIC DNA]</scope>
    <source>
        <strain evidence="1 2">DSM 24859</strain>
    </source>
</reference>
<dbReference type="Gene3D" id="2.180.10.10">
    <property type="entry name" value="RHS repeat-associated core"/>
    <property type="match status" value="1"/>
</dbReference>
<gene>
    <name evidence="1" type="ORF">CLV51_1041</name>
</gene>
<evidence type="ECO:0000313" key="1">
    <source>
        <dbReference type="EMBL" id="PSL45299.1"/>
    </source>
</evidence>
<dbReference type="Proteomes" id="UP000240971">
    <property type="component" value="Unassembled WGS sequence"/>
</dbReference>